<protein>
    <submittedName>
        <fullName evidence="4">DUF4604 domain-containing protein</fullName>
    </submittedName>
</protein>
<organism evidence="3 4">
    <name type="scientific">Parascaris univalens</name>
    <name type="common">Nematode worm</name>
    <dbReference type="NCBI Taxonomy" id="6257"/>
    <lineage>
        <taxon>Eukaryota</taxon>
        <taxon>Metazoa</taxon>
        <taxon>Ecdysozoa</taxon>
        <taxon>Nematoda</taxon>
        <taxon>Chromadorea</taxon>
        <taxon>Rhabditida</taxon>
        <taxon>Spirurina</taxon>
        <taxon>Ascaridomorpha</taxon>
        <taxon>Ascaridoidea</taxon>
        <taxon>Ascarididae</taxon>
        <taxon>Parascaris</taxon>
    </lineage>
</organism>
<evidence type="ECO:0000256" key="1">
    <source>
        <dbReference type="SAM" id="MobiDB-lite"/>
    </source>
</evidence>
<dbReference type="AlphaFoldDB" id="A0A915BPQ8"/>
<feature type="region of interest" description="Disordered" evidence="1">
    <location>
        <begin position="48"/>
        <end position="70"/>
    </location>
</feature>
<evidence type="ECO:0000259" key="2">
    <source>
        <dbReference type="Pfam" id="PF15377"/>
    </source>
</evidence>
<accession>A0A915BPQ8</accession>
<dbReference type="WBParaSite" id="PgR051X_g036_t01">
    <property type="protein sequence ID" value="PgR051X_g036_t01"/>
    <property type="gene ID" value="PgR051X_g036"/>
</dbReference>
<proteinExistence type="predicted"/>
<feature type="domain" description="DUF4604" evidence="2">
    <location>
        <begin position="15"/>
        <end position="130"/>
    </location>
</feature>
<evidence type="ECO:0000313" key="4">
    <source>
        <dbReference type="WBParaSite" id="PgR051X_g036_t01"/>
    </source>
</evidence>
<keyword evidence="3" id="KW-1185">Reference proteome</keyword>
<sequence>MPKGKQLSYKEKSSIHFVGEDDPPFIKKLKLQVGYKAPATVEDKFASTSTNGYVEDDREEDDLSAVKEEDRPQIVVLDEKNDLNEKQVAEELQKKQNEKDRQLILESKIIFKKPQKREAAEDAETIAERKCRNANAEKPSPNSRLLSFGDEEDDDT</sequence>
<evidence type="ECO:0000313" key="3">
    <source>
        <dbReference type="Proteomes" id="UP000887569"/>
    </source>
</evidence>
<dbReference type="Proteomes" id="UP000887569">
    <property type="component" value="Unplaced"/>
</dbReference>
<dbReference type="PANTHER" id="PTHR31195">
    <property type="entry name" value="GEO02494P1"/>
    <property type="match status" value="1"/>
</dbReference>
<reference evidence="4" key="1">
    <citation type="submission" date="2022-11" db="UniProtKB">
        <authorList>
            <consortium name="WormBaseParasite"/>
        </authorList>
    </citation>
    <scope>IDENTIFICATION</scope>
</reference>
<dbReference type="PANTHER" id="PTHR31195:SF2">
    <property type="entry name" value="GEO02494P1"/>
    <property type="match status" value="1"/>
</dbReference>
<dbReference type="Pfam" id="PF15377">
    <property type="entry name" value="DUF4604"/>
    <property type="match status" value="1"/>
</dbReference>
<feature type="region of interest" description="Disordered" evidence="1">
    <location>
        <begin position="130"/>
        <end position="156"/>
    </location>
</feature>
<feature type="compositionally biased region" description="Acidic residues" evidence="1">
    <location>
        <begin position="54"/>
        <end position="63"/>
    </location>
</feature>
<dbReference type="InterPro" id="IPR040219">
    <property type="entry name" value="KIAA1143-like"/>
</dbReference>
<dbReference type="InterPro" id="IPR027911">
    <property type="entry name" value="DUF4604"/>
</dbReference>
<name>A0A915BPQ8_PARUN</name>